<keyword evidence="6" id="KW-1185">Reference proteome</keyword>
<dbReference type="PROSITE" id="PS51137">
    <property type="entry name" value="VM"/>
    <property type="match status" value="1"/>
</dbReference>
<organism evidence="5 6">
    <name type="scientific">Drosophila yakuba</name>
    <name type="common">Fruit fly</name>
    <dbReference type="NCBI Taxonomy" id="7245"/>
    <lineage>
        <taxon>Eukaryota</taxon>
        <taxon>Metazoa</taxon>
        <taxon>Ecdysozoa</taxon>
        <taxon>Arthropoda</taxon>
        <taxon>Hexapoda</taxon>
        <taxon>Insecta</taxon>
        <taxon>Pterygota</taxon>
        <taxon>Neoptera</taxon>
        <taxon>Endopterygota</taxon>
        <taxon>Diptera</taxon>
        <taxon>Brachycera</taxon>
        <taxon>Muscomorpha</taxon>
        <taxon>Ephydroidea</taxon>
        <taxon>Drosophilidae</taxon>
        <taxon>Drosophila</taxon>
        <taxon>Sophophora</taxon>
    </lineage>
</organism>
<proteinExistence type="predicted"/>
<dbReference type="AlphaFoldDB" id="B4P368"/>
<evidence type="ECO:0000313" key="5">
    <source>
        <dbReference type="EMBL" id="EDW88310.2"/>
    </source>
</evidence>
<name>B4P368_DROYA</name>
<dbReference type="Pfam" id="PF10542">
    <property type="entry name" value="Vitelline_membr"/>
    <property type="match status" value="1"/>
</dbReference>
<feature type="domain" description="VM" evidence="4">
    <location>
        <begin position="138"/>
        <end position="175"/>
    </location>
</feature>
<accession>B4P368</accession>
<dbReference type="eggNOG" id="ENOG502T8PE">
    <property type="taxonomic scope" value="Eukaryota"/>
</dbReference>
<reference evidence="5 6" key="2">
    <citation type="journal article" date="2007" name="PLoS Biol.">
        <title>Principles of genome evolution in the Drosophila melanogaster species group.</title>
        <authorList>
            <person name="Ranz J.M."/>
            <person name="Maurin D."/>
            <person name="Chan Y.S."/>
            <person name="von Grotthuss M."/>
            <person name="Hillier L.W."/>
            <person name="Roote J."/>
            <person name="Ashburner M."/>
            <person name="Bergman C.M."/>
        </authorList>
    </citation>
    <scope>NUCLEOTIDE SEQUENCE [LARGE SCALE GENOMIC DNA]</scope>
    <source>
        <strain evidence="6">Tai18E2 / Tucson 14021-0261.01</strain>
    </source>
</reference>
<evidence type="ECO:0000256" key="1">
    <source>
        <dbReference type="ARBA" id="ARBA00004613"/>
    </source>
</evidence>
<comment type="subcellular location">
    <subcellularLocation>
        <location evidence="1">Secreted</location>
    </subcellularLocation>
</comment>
<protein>
    <recommendedName>
        <fullName evidence="4">VM domain-containing protein</fullName>
    </recommendedName>
</protein>
<sequence length="188" mass="19677">MFVLFAFCWPCRKSATHADFQGSLVKLRTWSVLASALLVALHRVYKPRVSKAEASQSATNSLRNHQPINMKCIAIVSTICLLAAFVAADKEDKMLGSSYGGGYGKPAAAPAPSYAAPAAAPQAYAAPAAPSYAAAPVSIPAPPCPKNYLFSCQPNLAPVPCSAPAPSYGSAGAYSQYAPVYAPQPIQW</sequence>
<evidence type="ECO:0000256" key="3">
    <source>
        <dbReference type="ARBA" id="ARBA00022729"/>
    </source>
</evidence>
<evidence type="ECO:0000256" key="2">
    <source>
        <dbReference type="ARBA" id="ARBA00022525"/>
    </source>
</evidence>
<evidence type="ECO:0000259" key="4">
    <source>
        <dbReference type="PROSITE" id="PS51137"/>
    </source>
</evidence>
<gene>
    <name evidence="5" type="primary">Dyak\GE11602</name>
    <name evidence="5" type="synonym">dyak_GLEANR_1192</name>
    <name evidence="5" type="synonym">GE11602</name>
    <name evidence="5" type="synonym">Vm34Ca</name>
    <name evidence="5" type="ORF">Dyak_GE11602</name>
</gene>
<dbReference type="KEGG" id="dya:Dyak_GE11602"/>
<keyword evidence="2" id="KW-0964">Secreted</keyword>
<dbReference type="InterPro" id="IPR013135">
    <property type="entry name" value="Vitelline_membr_Cys-rich-dom"/>
</dbReference>
<evidence type="ECO:0000313" key="6">
    <source>
        <dbReference type="Proteomes" id="UP000002282"/>
    </source>
</evidence>
<reference evidence="5 6" key="1">
    <citation type="journal article" date="2007" name="Nature">
        <title>Evolution of genes and genomes on the Drosophila phylogeny.</title>
        <authorList>
            <consortium name="Drosophila 12 Genomes Consortium"/>
            <person name="Clark A.G."/>
            <person name="Eisen M.B."/>
            <person name="Smith D.R."/>
            <person name="Bergman C.M."/>
            <person name="Oliver B."/>
            <person name="Markow T.A."/>
            <person name="Kaufman T.C."/>
            <person name="Kellis M."/>
            <person name="Gelbart W."/>
            <person name="Iyer V.N."/>
            <person name="Pollard D.A."/>
            <person name="Sackton T.B."/>
            <person name="Larracuente A.M."/>
            <person name="Singh N.D."/>
            <person name="Abad J.P."/>
            <person name="Abt D.N."/>
            <person name="Adryan B."/>
            <person name="Aguade M."/>
            <person name="Akashi H."/>
            <person name="Anderson W.W."/>
            <person name="Aquadro C.F."/>
            <person name="Ardell D.H."/>
            <person name="Arguello R."/>
            <person name="Artieri C.G."/>
            <person name="Barbash D.A."/>
            <person name="Barker D."/>
            <person name="Barsanti P."/>
            <person name="Batterham P."/>
            <person name="Batzoglou S."/>
            <person name="Begun D."/>
            <person name="Bhutkar A."/>
            <person name="Blanco E."/>
            <person name="Bosak S.A."/>
            <person name="Bradley R.K."/>
            <person name="Brand A.D."/>
            <person name="Brent M.R."/>
            <person name="Brooks A.N."/>
            <person name="Brown R.H."/>
            <person name="Butlin R.K."/>
            <person name="Caggese C."/>
            <person name="Calvi B.R."/>
            <person name="Bernardo de Carvalho A."/>
            <person name="Caspi A."/>
            <person name="Castrezana S."/>
            <person name="Celniker S.E."/>
            <person name="Chang J.L."/>
            <person name="Chapple C."/>
            <person name="Chatterji S."/>
            <person name="Chinwalla A."/>
            <person name="Civetta A."/>
            <person name="Clifton S.W."/>
            <person name="Comeron J.M."/>
            <person name="Costello J.C."/>
            <person name="Coyne J.A."/>
            <person name="Daub J."/>
            <person name="David R.G."/>
            <person name="Delcher A.L."/>
            <person name="Delehaunty K."/>
            <person name="Do C.B."/>
            <person name="Ebling H."/>
            <person name="Edwards K."/>
            <person name="Eickbush T."/>
            <person name="Evans J.D."/>
            <person name="Filipski A."/>
            <person name="Findeiss S."/>
            <person name="Freyhult E."/>
            <person name="Fulton L."/>
            <person name="Fulton R."/>
            <person name="Garcia A.C."/>
            <person name="Gardiner A."/>
            <person name="Garfield D.A."/>
            <person name="Garvin B.E."/>
            <person name="Gibson G."/>
            <person name="Gilbert D."/>
            <person name="Gnerre S."/>
            <person name="Godfrey J."/>
            <person name="Good R."/>
            <person name="Gotea V."/>
            <person name="Gravely B."/>
            <person name="Greenberg A.J."/>
            <person name="Griffiths-Jones S."/>
            <person name="Gross S."/>
            <person name="Guigo R."/>
            <person name="Gustafson E.A."/>
            <person name="Haerty W."/>
            <person name="Hahn M.W."/>
            <person name="Halligan D.L."/>
            <person name="Halpern A.L."/>
            <person name="Halter G.M."/>
            <person name="Han M.V."/>
            <person name="Heger A."/>
            <person name="Hillier L."/>
            <person name="Hinrichs A.S."/>
            <person name="Holmes I."/>
            <person name="Hoskins R.A."/>
            <person name="Hubisz M.J."/>
            <person name="Hultmark D."/>
            <person name="Huntley M.A."/>
            <person name="Jaffe D.B."/>
            <person name="Jagadeeshan S."/>
            <person name="Jeck W.R."/>
            <person name="Johnson J."/>
            <person name="Jones C.D."/>
            <person name="Jordan W.C."/>
            <person name="Karpen G.H."/>
            <person name="Kataoka E."/>
            <person name="Keightley P.D."/>
            <person name="Kheradpour P."/>
            <person name="Kirkness E.F."/>
            <person name="Koerich L.B."/>
            <person name="Kristiansen K."/>
            <person name="Kudrna D."/>
            <person name="Kulathinal R.J."/>
            <person name="Kumar S."/>
            <person name="Kwok R."/>
            <person name="Lander E."/>
            <person name="Langley C.H."/>
            <person name="Lapoint R."/>
            <person name="Lazzaro B.P."/>
            <person name="Lee S.J."/>
            <person name="Levesque L."/>
            <person name="Li R."/>
            <person name="Lin C.F."/>
            <person name="Lin M.F."/>
            <person name="Lindblad-Toh K."/>
            <person name="Llopart A."/>
            <person name="Long M."/>
            <person name="Low L."/>
            <person name="Lozovsky E."/>
            <person name="Lu J."/>
            <person name="Luo M."/>
            <person name="Machado C.A."/>
            <person name="Makalowski W."/>
            <person name="Marzo M."/>
            <person name="Matsuda M."/>
            <person name="Matzkin L."/>
            <person name="McAllister B."/>
            <person name="McBride C.S."/>
            <person name="McKernan B."/>
            <person name="McKernan K."/>
            <person name="Mendez-Lago M."/>
            <person name="Minx P."/>
            <person name="Mollenhauer M.U."/>
            <person name="Montooth K."/>
            <person name="Mount S.M."/>
            <person name="Mu X."/>
            <person name="Myers E."/>
            <person name="Negre B."/>
            <person name="Newfeld S."/>
            <person name="Nielsen R."/>
            <person name="Noor M.A."/>
            <person name="O'Grady P."/>
            <person name="Pachter L."/>
            <person name="Papaceit M."/>
            <person name="Parisi M.J."/>
            <person name="Parisi M."/>
            <person name="Parts L."/>
            <person name="Pedersen J.S."/>
            <person name="Pesole G."/>
            <person name="Phillippy A.M."/>
            <person name="Ponting C.P."/>
            <person name="Pop M."/>
            <person name="Porcelli D."/>
            <person name="Powell J.R."/>
            <person name="Prohaska S."/>
            <person name="Pruitt K."/>
            <person name="Puig M."/>
            <person name="Quesneville H."/>
            <person name="Ram K.R."/>
            <person name="Rand D."/>
            <person name="Rasmussen M.D."/>
            <person name="Reed L.K."/>
            <person name="Reenan R."/>
            <person name="Reily A."/>
            <person name="Remington K.A."/>
            <person name="Rieger T.T."/>
            <person name="Ritchie M.G."/>
            <person name="Robin C."/>
            <person name="Rogers Y.H."/>
            <person name="Rohde C."/>
            <person name="Rozas J."/>
            <person name="Rubenfield M.J."/>
            <person name="Ruiz A."/>
            <person name="Russo S."/>
            <person name="Salzberg S.L."/>
            <person name="Sanchez-Gracia A."/>
            <person name="Saranga D.J."/>
            <person name="Sato H."/>
            <person name="Schaeffer S.W."/>
            <person name="Schatz M.C."/>
            <person name="Schlenke T."/>
            <person name="Schwartz R."/>
            <person name="Segarra C."/>
            <person name="Singh R.S."/>
            <person name="Sirot L."/>
            <person name="Sirota M."/>
            <person name="Sisneros N.B."/>
            <person name="Smith C.D."/>
            <person name="Smith T.F."/>
            <person name="Spieth J."/>
            <person name="Stage D.E."/>
            <person name="Stark A."/>
            <person name="Stephan W."/>
            <person name="Strausberg R.L."/>
            <person name="Strempel S."/>
            <person name="Sturgill D."/>
            <person name="Sutton G."/>
            <person name="Sutton G.G."/>
            <person name="Tao W."/>
            <person name="Teichmann S."/>
            <person name="Tobari Y.N."/>
            <person name="Tomimura Y."/>
            <person name="Tsolas J.M."/>
            <person name="Valente V.L."/>
            <person name="Venter E."/>
            <person name="Venter J.C."/>
            <person name="Vicario S."/>
            <person name="Vieira F.G."/>
            <person name="Vilella A.J."/>
            <person name="Villasante A."/>
            <person name="Walenz B."/>
            <person name="Wang J."/>
            <person name="Wasserman M."/>
            <person name="Watts T."/>
            <person name="Wilson D."/>
            <person name="Wilson R.K."/>
            <person name="Wing R.A."/>
            <person name="Wolfner M.F."/>
            <person name="Wong A."/>
            <person name="Wong G.K."/>
            <person name="Wu C.I."/>
            <person name="Wu G."/>
            <person name="Yamamoto D."/>
            <person name="Yang H.P."/>
            <person name="Yang S.P."/>
            <person name="Yorke J.A."/>
            <person name="Yoshida K."/>
            <person name="Zdobnov E."/>
            <person name="Zhang P."/>
            <person name="Zhang Y."/>
            <person name="Zimin A.V."/>
            <person name="Baldwin J."/>
            <person name="Abdouelleil A."/>
            <person name="Abdulkadir J."/>
            <person name="Abebe A."/>
            <person name="Abera B."/>
            <person name="Abreu J."/>
            <person name="Acer S.C."/>
            <person name="Aftuck L."/>
            <person name="Alexander A."/>
            <person name="An P."/>
            <person name="Anderson E."/>
            <person name="Anderson S."/>
            <person name="Arachi H."/>
            <person name="Azer M."/>
            <person name="Bachantsang P."/>
            <person name="Barry A."/>
            <person name="Bayul T."/>
            <person name="Berlin A."/>
            <person name="Bessette D."/>
            <person name="Bloom T."/>
            <person name="Blye J."/>
            <person name="Boguslavskiy L."/>
            <person name="Bonnet C."/>
            <person name="Boukhgalter B."/>
            <person name="Bourzgui I."/>
            <person name="Brown A."/>
            <person name="Cahill P."/>
            <person name="Channer S."/>
            <person name="Cheshatsang Y."/>
            <person name="Chuda L."/>
            <person name="Citroen M."/>
            <person name="Collymore A."/>
            <person name="Cooke P."/>
            <person name="Costello M."/>
            <person name="D'Aco K."/>
            <person name="Daza R."/>
            <person name="De Haan G."/>
            <person name="DeGray S."/>
            <person name="DeMaso C."/>
            <person name="Dhargay N."/>
            <person name="Dooley K."/>
            <person name="Dooley E."/>
            <person name="Doricent M."/>
            <person name="Dorje P."/>
            <person name="Dorjee K."/>
            <person name="Dupes A."/>
            <person name="Elong R."/>
            <person name="Falk J."/>
            <person name="Farina A."/>
            <person name="Faro S."/>
            <person name="Ferguson D."/>
            <person name="Fisher S."/>
            <person name="Foley C.D."/>
            <person name="Franke A."/>
            <person name="Friedrich D."/>
            <person name="Gadbois L."/>
            <person name="Gearin G."/>
            <person name="Gearin C.R."/>
            <person name="Giannoukos G."/>
            <person name="Goode T."/>
            <person name="Graham J."/>
            <person name="Grandbois E."/>
            <person name="Grewal S."/>
            <person name="Gyaltsen K."/>
            <person name="Hafez N."/>
            <person name="Hagos B."/>
            <person name="Hall J."/>
            <person name="Henson C."/>
            <person name="Hollinger A."/>
            <person name="Honan T."/>
            <person name="Huard M.D."/>
            <person name="Hughes L."/>
            <person name="Hurhula B."/>
            <person name="Husby M.E."/>
            <person name="Kamat A."/>
            <person name="Kanga B."/>
            <person name="Kashin S."/>
            <person name="Khazanovich D."/>
            <person name="Kisner P."/>
            <person name="Lance K."/>
            <person name="Lara M."/>
            <person name="Lee W."/>
            <person name="Lennon N."/>
            <person name="Letendre F."/>
            <person name="LeVine R."/>
            <person name="Lipovsky A."/>
            <person name="Liu X."/>
            <person name="Liu J."/>
            <person name="Liu S."/>
            <person name="Lokyitsang T."/>
            <person name="Lokyitsang Y."/>
            <person name="Lubonja R."/>
            <person name="Lui A."/>
            <person name="MacDonald P."/>
            <person name="Magnisalis V."/>
            <person name="Maru K."/>
            <person name="Matthews C."/>
            <person name="McCusker W."/>
            <person name="McDonough S."/>
            <person name="Mehta T."/>
            <person name="Meldrim J."/>
            <person name="Meneus L."/>
            <person name="Mihai O."/>
            <person name="Mihalev A."/>
            <person name="Mihova T."/>
            <person name="Mittelman R."/>
            <person name="Mlenga V."/>
            <person name="Montmayeur A."/>
            <person name="Mulrain L."/>
            <person name="Navidi A."/>
            <person name="Naylor J."/>
            <person name="Negash T."/>
            <person name="Nguyen T."/>
            <person name="Nguyen N."/>
            <person name="Nicol R."/>
            <person name="Norbu C."/>
            <person name="Norbu N."/>
            <person name="Novod N."/>
            <person name="O'Neill B."/>
            <person name="Osman S."/>
            <person name="Markiewicz E."/>
            <person name="Oyono O.L."/>
            <person name="Patti C."/>
            <person name="Phunkhang P."/>
            <person name="Pierre F."/>
            <person name="Priest M."/>
            <person name="Raghuraman S."/>
            <person name="Rege F."/>
            <person name="Reyes R."/>
            <person name="Rise C."/>
            <person name="Rogov P."/>
            <person name="Ross K."/>
            <person name="Ryan E."/>
            <person name="Settipalli S."/>
            <person name="Shea T."/>
            <person name="Sherpa N."/>
            <person name="Shi L."/>
            <person name="Shih D."/>
            <person name="Sparrow T."/>
            <person name="Spaulding J."/>
            <person name="Stalker J."/>
            <person name="Stange-Thomann N."/>
            <person name="Stavropoulos S."/>
            <person name="Stone C."/>
            <person name="Strader C."/>
            <person name="Tesfaye S."/>
            <person name="Thomson T."/>
            <person name="Thoulutsang Y."/>
            <person name="Thoulutsang D."/>
            <person name="Topham K."/>
            <person name="Topping I."/>
            <person name="Tsamla T."/>
            <person name="Vassiliev H."/>
            <person name="Vo A."/>
            <person name="Wangchuk T."/>
            <person name="Wangdi T."/>
            <person name="Weiand M."/>
            <person name="Wilkinson J."/>
            <person name="Wilson A."/>
            <person name="Yadav S."/>
            <person name="Young G."/>
            <person name="Yu Q."/>
            <person name="Zembek L."/>
            <person name="Zhong D."/>
            <person name="Zimmer A."/>
            <person name="Zwirko Z."/>
            <person name="Jaffe D.B."/>
            <person name="Alvarez P."/>
            <person name="Brockman W."/>
            <person name="Butler J."/>
            <person name="Chin C."/>
            <person name="Gnerre S."/>
            <person name="Grabherr M."/>
            <person name="Kleber M."/>
            <person name="Mauceli E."/>
            <person name="MacCallum I."/>
        </authorList>
    </citation>
    <scope>NUCLEOTIDE SEQUENCE [LARGE SCALE GENOMIC DNA]</scope>
    <source>
        <strain evidence="6">Tai18E2 / Tucson 14021-0261.01</strain>
    </source>
</reference>
<dbReference type="EMBL" id="CM000157">
    <property type="protein sequence ID" value="EDW88310.2"/>
    <property type="molecule type" value="Genomic_DNA"/>
</dbReference>
<dbReference type="GO" id="GO:0005576">
    <property type="term" value="C:extracellular region"/>
    <property type="evidence" value="ECO:0007669"/>
    <property type="project" value="UniProtKB-SubCell"/>
</dbReference>
<keyword evidence="3" id="KW-0732">Signal</keyword>
<dbReference type="Proteomes" id="UP000002282">
    <property type="component" value="Chromosome 2L"/>
</dbReference>